<evidence type="ECO:0000313" key="2">
    <source>
        <dbReference type="EMBL" id="MDY5154238.1"/>
    </source>
</evidence>
<dbReference type="Pfam" id="PF02585">
    <property type="entry name" value="PIG-L"/>
    <property type="match status" value="1"/>
</dbReference>
<comment type="caution">
    <text evidence="2">The sequence shown here is derived from an EMBL/GenBank/DDBJ whole genome shotgun (WGS) entry which is preliminary data.</text>
</comment>
<dbReference type="EMBL" id="JAWNGC010000001">
    <property type="protein sequence ID" value="MDY5154238.1"/>
    <property type="molecule type" value="Genomic_DNA"/>
</dbReference>
<dbReference type="AlphaFoldDB" id="A0AAW9HT33"/>
<dbReference type="PANTHER" id="PTHR12993:SF26">
    <property type="entry name" value="1D-MYO-INOSITOL 2-ACETAMIDO-2-DEOXY-ALPHA-D-GLUCOPYRANOSIDE DEACETYLASE"/>
    <property type="match status" value="1"/>
</dbReference>
<protein>
    <submittedName>
        <fullName evidence="2">PIG-L family deacetylase</fullName>
    </submittedName>
</protein>
<keyword evidence="1" id="KW-0862">Zinc</keyword>
<name>A0AAW9HT33_9ACTO</name>
<dbReference type="InterPro" id="IPR024078">
    <property type="entry name" value="LmbE-like_dom_sf"/>
</dbReference>
<gene>
    <name evidence="2" type="ORF">R6G80_00630</name>
</gene>
<reference evidence="2" key="1">
    <citation type="submission" date="2023-10" db="EMBL/GenBank/DDBJ databases">
        <title>Whole Genome based description of the genera Actinobaculum and Actinotignum reveals a complex phylogenetic relationship within the species included in the genus Actinotignum.</title>
        <authorList>
            <person name="Jensen C.S."/>
            <person name="Dargis R."/>
            <person name="Kemp M."/>
            <person name="Christensen J.J."/>
        </authorList>
    </citation>
    <scope>NUCLEOTIDE SEQUENCE</scope>
    <source>
        <strain evidence="2">SLA_B511</strain>
    </source>
</reference>
<dbReference type="Proteomes" id="UP001281731">
    <property type="component" value="Unassembled WGS sequence"/>
</dbReference>
<dbReference type="RefSeq" id="WP_022865913.1">
    <property type="nucleotide sequence ID" value="NZ_CP171105.1"/>
</dbReference>
<evidence type="ECO:0000256" key="1">
    <source>
        <dbReference type="ARBA" id="ARBA00022833"/>
    </source>
</evidence>
<proteinExistence type="predicted"/>
<sequence length="261" mass="28667">MCNHGVRNVTNEETGIDMLSSPLFARTLFIHAHPDDEAIQAGGLTAALCKRGHKVAVVTCTRGEEGEAVPGILPDGATEKDLVVHREKELVAARKIFGVDAGFWLGAGERIYRDSGMRWVSQGVAGPVENVSPHAFSVAPFDEEIRDALTVIHAWKPTVIVGYDSAGSYGHPDHKRAHELALECARESGLPFVEIASEEELPGFTYVDTSEYASLVYRALRCYESQLTVVEAEEKPYWQIRHVGGQFQEAPLFPGLRRALN</sequence>
<accession>A0AAW9HT33</accession>
<dbReference type="Gene3D" id="3.40.50.10320">
    <property type="entry name" value="LmbE-like"/>
    <property type="match status" value="1"/>
</dbReference>
<dbReference type="SUPFAM" id="SSF102588">
    <property type="entry name" value="LmbE-like"/>
    <property type="match status" value="1"/>
</dbReference>
<dbReference type="GO" id="GO:0016811">
    <property type="term" value="F:hydrolase activity, acting on carbon-nitrogen (but not peptide) bonds, in linear amides"/>
    <property type="evidence" value="ECO:0007669"/>
    <property type="project" value="TreeGrafter"/>
</dbReference>
<dbReference type="InterPro" id="IPR003737">
    <property type="entry name" value="GlcNAc_PI_deacetylase-related"/>
</dbReference>
<dbReference type="GO" id="GO:0016137">
    <property type="term" value="P:glycoside metabolic process"/>
    <property type="evidence" value="ECO:0007669"/>
    <property type="project" value="UniProtKB-ARBA"/>
</dbReference>
<organism evidence="2 3">
    <name type="scientific">Actinotignum urinale</name>
    <dbReference type="NCBI Taxonomy" id="190146"/>
    <lineage>
        <taxon>Bacteria</taxon>
        <taxon>Bacillati</taxon>
        <taxon>Actinomycetota</taxon>
        <taxon>Actinomycetes</taxon>
        <taxon>Actinomycetales</taxon>
        <taxon>Actinomycetaceae</taxon>
        <taxon>Actinotignum</taxon>
    </lineage>
</organism>
<dbReference type="PANTHER" id="PTHR12993">
    <property type="entry name" value="N-ACETYLGLUCOSAMINYL-PHOSPHATIDYLINOSITOL DE-N-ACETYLASE-RELATED"/>
    <property type="match status" value="1"/>
</dbReference>
<evidence type="ECO:0000313" key="3">
    <source>
        <dbReference type="Proteomes" id="UP001281731"/>
    </source>
</evidence>